<evidence type="ECO:0000256" key="1">
    <source>
        <dbReference type="SAM" id="SignalP"/>
    </source>
</evidence>
<evidence type="ECO:0000313" key="3">
    <source>
        <dbReference type="Proteomes" id="UP000271937"/>
    </source>
</evidence>
<dbReference type="RefSeq" id="WP_125013492.1">
    <property type="nucleotide sequence ID" value="NZ_RQVR01000016.1"/>
</dbReference>
<evidence type="ECO:0008006" key="4">
    <source>
        <dbReference type="Google" id="ProtNLM"/>
    </source>
</evidence>
<feature type="chain" id="PRO_5018064255" description="DUF4369 domain-containing protein" evidence="1">
    <location>
        <begin position="21"/>
        <end position="132"/>
    </location>
</feature>
<dbReference type="OrthoDB" id="1363338at2"/>
<proteinExistence type="predicted"/>
<gene>
    <name evidence="2" type="ORF">EG849_12810</name>
</gene>
<name>A0A3P3W4Y0_9FLAO</name>
<comment type="caution">
    <text evidence="2">The sequence shown here is derived from an EMBL/GenBank/DDBJ whole genome shotgun (WGS) entry which is preliminary data.</text>
</comment>
<sequence>MKLKSVLFLAAFAIGTTVNAQEVKIKKEIASIDGKEYVRVGDCGMFAKECFISNLEGEQLILIKPLEDPKIPGTYFQVTFLETNTKVEIKKTIKPFIKMLHENKIVTDEGKLNLERVKVFSEKYGNRISAKK</sequence>
<keyword evidence="1" id="KW-0732">Signal</keyword>
<protein>
    <recommendedName>
        <fullName evidence="4">DUF4369 domain-containing protein</fullName>
    </recommendedName>
</protein>
<reference evidence="2 3" key="1">
    <citation type="submission" date="2018-11" db="EMBL/GenBank/DDBJ databases">
        <title>Flavobacterium sp. nov., YIM 102600 draft genome.</title>
        <authorList>
            <person name="Li G."/>
            <person name="Jiang Y."/>
        </authorList>
    </citation>
    <scope>NUCLEOTIDE SEQUENCE [LARGE SCALE GENOMIC DNA]</scope>
    <source>
        <strain evidence="2 3">YIM 102600</strain>
    </source>
</reference>
<keyword evidence="3" id="KW-1185">Reference proteome</keyword>
<evidence type="ECO:0000313" key="2">
    <source>
        <dbReference type="EMBL" id="RRJ89487.1"/>
    </source>
</evidence>
<dbReference type="Proteomes" id="UP000271937">
    <property type="component" value="Unassembled WGS sequence"/>
</dbReference>
<feature type="signal peptide" evidence="1">
    <location>
        <begin position="1"/>
        <end position="20"/>
    </location>
</feature>
<accession>A0A3P3W4Y0</accession>
<dbReference type="EMBL" id="RQVR01000016">
    <property type="protein sequence ID" value="RRJ89487.1"/>
    <property type="molecule type" value="Genomic_DNA"/>
</dbReference>
<organism evidence="2 3">
    <name type="scientific">Flavobacterium macacae</name>
    <dbReference type="NCBI Taxonomy" id="2488993"/>
    <lineage>
        <taxon>Bacteria</taxon>
        <taxon>Pseudomonadati</taxon>
        <taxon>Bacteroidota</taxon>
        <taxon>Flavobacteriia</taxon>
        <taxon>Flavobacteriales</taxon>
        <taxon>Flavobacteriaceae</taxon>
        <taxon>Flavobacterium</taxon>
    </lineage>
</organism>
<dbReference type="AlphaFoldDB" id="A0A3P3W4Y0"/>